<evidence type="ECO:0000256" key="1">
    <source>
        <dbReference type="ARBA" id="ARBA00009184"/>
    </source>
</evidence>
<protein>
    <recommendedName>
        <fullName evidence="7">HAD-IB family hydrolase</fullName>
    </recommendedName>
</protein>
<dbReference type="NCBIfam" id="TIGR01488">
    <property type="entry name" value="HAD-SF-IB"/>
    <property type="match status" value="1"/>
</dbReference>
<organism evidence="5 6">
    <name type="scientific">Nocardia terpenica</name>
    <dbReference type="NCBI Taxonomy" id="455432"/>
    <lineage>
        <taxon>Bacteria</taxon>
        <taxon>Bacillati</taxon>
        <taxon>Actinomycetota</taxon>
        <taxon>Actinomycetes</taxon>
        <taxon>Mycobacteriales</taxon>
        <taxon>Nocardiaceae</taxon>
        <taxon>Nocardia</taxon>
    </lineage>
</organism>
<dbReference type="InterPro" id="IPR023214">
    <property type="entry name" value="HAD_sf"/>
</dbReference>
<dbReference type="EMBL" id="LWGR01000021">
    <property type="protein sequence ID" value="KZM69064.1"/>
    <property type="molecule type" value="Genomic_DNA"/>
</dbReference>
<keyword evidence="4" id="KW-0460">Magnesium</keyword>
<evidence type="ECO:0000256" key="3">
    <source>
        <dbReference type="ARBA" id="ARBA00022801"/>
    </source>
</evidence>
<reference evidence="5 6" key="1">
    <citation type="submission" date="2016-04" db="EMBL/GenBank/DDBJ databases">
        <authorList>
            <person name="Evans L.H."/>
            <person name="Alamgir A."/>
            <person name="Owens N."/>
            <person name="Weber N.D."/>
            <person name="Virtaneva K."/>
            <person name="Barbian K."/>
            <person name="Babar A."/>
            <person name="Rosenke K."/>
        </authorList>
    </citation>
    <scope>NUCLEOTIDE SEQUENCE [LARGE SCALE GENOMIC DNA]</scope>
    <source>
        <strain evidence="5 6">IFM 0406</strain>
    </source>
</reference>
<keyword evidence="2" id="KW-0479">Metal-binding</keyword>
<evidence type="ECO:0000313" key="5">
    <source>
        <dbReference type="EMBL" id="KZM69064.1"/>
    </source>
</evidence>
<dbReference type="Gene3D" id="3.40.50.1000">
    <property type="entry name" value="HAD superfamily/HAD-like"/>
    <property type="match status" value="1"/>
</dbReference>
<dbReference type="GO" id="GO:0046872">
    <property type="term" value="F:metal ion binding"/>
    <property type="evidence" value="ECO:0007669"/>
    <property type="project" value="UniProtKB-KW"/>
</dbReference>
<dbReference type="STRING" id="455432.AWN90_15110"/>
<dbReference type="InterPro" id="IPR050582">
    <property type="entry name" value="HAD-like_SerB"/>
</dbReference>
<comment type="caution">
    <text evidence="5">The sequence shown here is derived from an EMBL/GenBank/DDBJ whole genome shotgun (WGS) entry which is preliminary data.</text>
</comment>
<proteinExistence type="inferred from homology"/>
<comment type="similarity">
    <text evidence="1">Belongs to the HAD-like hydrolase superfamily. SerB family.</text>
</comment>
<evidence type="ECO:0000256" key="2">
    <source>
        <dbReference type="ARBA" id="ARBA00022723"/>
    </source>
</evidence>
<dbReference type="Gene3D" id="1.20.1440.100">
    <property type="entry name" value="SG protein - dephosphorylation function"/>
    <property type="match status" value="1"/>
</dbReference>
<dbReference type="Pfam" id="PF12710">
    <property type="entry name" value="HAD"/>
    <property type="match status" value="1"/>
</dbReference>
<dbReference type="PANTHER" id="PTHR43344:SF13">
    <property type="entry name" value="PHOSPHATASE RV3661-RELATED"/>
    <property type="match status" value="1"/>
</dbReference>
<dbReference type="Proteomes" id="UP000076512">
    <property type="component" value="Unassembled WGS sequence"/>
</dbReference>
<dbReference type="PANTHER" id="PTHR43344">
    <property type="entry name" value="PHOSPHOSERINE PHOSPHATASE"/>
    <property type="match status" value="1"/>
</dbReference>
<evidence type="ECO:0000313" key="6">
    <source>
        <dbReference type="Proteomes" id="UP000076512"/>
    </source>
</evidence>
<keyword evidence="3" id="KW-0378">Hydrolase</keyword>
<dbReference type="InterPro" id="IPR006385">
    <property type="entry name" value="HAD_hydro_SerB1"/>
</dbReference>
<sequence>MPGVRSIAFFDVDETLITTKSMFDFYDYYLRVARVVADPSTDARSLLGANIPREQANRRYYRSFADAEVAEVAAIGRRWFAERLCAGGFFHEDVKAALAAHRRDGTLTVLVSGSFSACLEPIATYCGADLFLGSEPEIRAGRYTGEVLRTMIGPAKRAAAQDLLAAHGIDAADCHGYGDHTSDLGLLELVGHPVVVGIDPELTAIAEARGWARLSGTVAAYI</sequence>
<dbReference type="SUPFAM" id="SSF56784">
    <property type="entry name" value="HAD-like"/>
    <property type="match status" value="1"/>
</dbReference>
<keyword evidence="6" id="KW-1185">Reference proteome</keyword>
<evidence type="ECO:0008006" key="7">
    <source>
        <dbReference type="Google" id="ProtNLM"/>
    </source>
</evidence>
<gene>
    <name evidence="5" type="ORF">AWN90_15110</name>
</gene>
<accession>A0A164I3D4</accession>
<dbReference type="InterPro" id="IPR036412">
    <property type="entry name" value="HAD-like_sf"/>
</dbReference>
<dbReference type="AlphaFoldDB" id="A0A164I3D4"/>
<dbReference type="NCBIfam" id="TIGR01490">
    <property type="entry name" value="HAD-SF-IB-hyp1"/>
    <property type="match status" value="1"/>
</dbReference>
<dbReference type="OrthoDB" id="25607at2"/>
<evidence type="ECO:0000256" key="4">
    <source>
        <dbReference type="ARBA" id="ARBA00022842"/>
    </source>
</evidence>
<dbReference type="GO" id="GO:0016787">
    <property type="term" value="F:hydrolase activity"/>
    <property type="evidence" value="ECO:0007669"/>
    <property type="project" value="UniProtKB-KW"/>
</dbReference>
<name>A0A164I3D4_9NOCA</name>